<dbReference type="GO" id="GO:0016746">
    <property type="term" value="F:acyltransferase activity"/>
    <property type="evidence" value="ECO:0007669"/>
    <property type="project" value="UniProtKB-KW"/>
</dbReference>
<dbReference type="Gene3D" id="3.40.630.30">
    <property type="match status" value="1"/>
</dbReference>
<dbReference type="InterPro" id="IPR000182">
    <property type="entry name" value="GNAT_dom"/>
</dbReference>
<dbReference type="SUPFAM" id="SSF55729">
    <property type="entry name" value="Acyl-CoA N-acyltransferases (Nat)"/>
    <property type="match status" value="1"/>
</dbReference>
<feature type="domain" description="N-acetyltransferase" evidence="3">
    <location>
        <begin position="11"/>
        <end position="160"/>
    </location>
</feature>
<evidence type="ECO:0000256" key="2">
    <source>
        <dbReference type="ARBA" id="ARBA00023315"/>
    </source>
</evidence>
<sequence>MFEIVDAMPRQVLRLFRGLHTYHAERLPHVFHAHGQDHEYLQILEDLSGRGAFMFGHCAGWGLVCYALVIPQNRPLGPLHQKADHIFIDHLYVAPSVRGRGLARALIEHLEDWMTCNGYCTWAVSHHAFNQQAEQLYRSAGASPAVLVHHKTLVLEQSGIVQAQQCAIGHHF</sequence>
<reference evidence="4 5" key="1">
    <citation type="submission" date="2023-01" db="EMBL/GenBank/DDBJ databases">
        <title>Thalassococcus onchidii sp. nov., isolated from a marine invertebrate from the South China Sea.</title>
        <authorList>
            <person name="Xu S."/>
            <person name="Liu Z."/>
            <person name="Xu Y."/>
        </authorList>
    </citation>
    <scope>NUCLEOTIDE SEQUENCE [LARGE SCALE GENOMIC DNA]</scope>
    <source>
        <strain evidence="4 5">KCTC 32084</strain>
    </source>
</reference>
<dbReference type="PROSITE" id="PS51186">
    <property type="entry name" value="GNAT"/>
    <property type="match status" value="1"/>
</dbReference>
<protein>
    <submittedName>
        <fullName evidence="4">GNAT family N-acetyltransferase</fullName>
        <ecNumber evidence="4">2.3.1.-</ecNumber>
    </submittedName>
</protein>
<proteinExistence type="predicted"/>
<dbReference type="InterPro" id="IPR050832">
    <property type="entry name" value="Bact_Acetyltransf"/>
</dbReference>
<evidence type="ECO:0000256" key="1">
    <source>
        <dbReference type="ARBA" id="ARBA00022679"/>
    </source>
</evidence>
<keyword evidence="2 4" id="KW-0012">Acyltransferase</keyword>
<dbReference type="CDD" id="cd04301">
    <property type="entry name" value="NAT_SF"/>
    <property type="match status" value="1"/>
</dbReference>
<dbReference type="RefSeq" id="WP_271433871.1">
    <property type="nucleotide sequence ID" value="NZ_JAQIOY010000009.1"/>
</dbReference>
<comment type="caution">
    <text evidence="4">The sequence shown here is derived from an EMBL/GenBank/DDBJ whole genome shotgun (WGS) entry which is preliminary data.</text>
</comment>
<evidence type="ECO:0000259" key="3">
    <source>
        <dbReference type="PROSITE" id="PS51186"/>
    </source>
</evidence>
<dbReference type="InterPro" id="IPR016181">
    <property type="entry name" value="Acyl_CoA_acyltransferase"/>
</dbReference>
<organism evidence="4 5">
    <name type="scientific">Thalassococcus lentus</name>
    <dbReference type="NCBI Taxonomy" id="1210524"/>
    <lineage>
        <taxon>Bacteria</taxon>
        <taxon>Pseudomonadati</taxon>
        <taxon>Pseudomonadota</taxon>
        <taxon>Alphaproteobacteria</taxon>
        <taxon>Rhodobacterales</taxon>
        <taxon>Roseobacteraceae</taxon>
        <taxon>Thalassococcus</taxon>
    </lineage>
</organism>
<gene>
    <name evidence="4" type="ORF">PFY00_17445</name>
</gene>
<dbReference type="EC" id="2.3.1.-" evidence="4"/>
<dbReference type="PANTHER" id="PTHR43877:SF2">
    <property type="entry name" value="AMINOALKYLPHOSPHONATE N-ACETYLTRANSFERASE-RELATED"/>
    <property type="match status" value="1"/>
</dbReference>
<dbReference type="EMBL" id="JAQIOY010000009">
    <property type="protein sequence ID" value="MDA7426523.1"/>
    <property type="molecule type" value="Genomic_DNA"/>
</dbReference>
<evidence type="ECO:0000313" key="5">
    <source>
        <dbReference type="Proteomes" id="UP001210720"/>
    </source>
</evidence>
<dbReference type="Pfam" id="PF00583">
    <property type="entry name" value="Acetyltransf_1"/>
    <property type="match status" value="1"/>
</dbReference>
<name>A0ABT4XXJ1_9RHOB</name>
<dbReference type="Proteomes" id="UP001210720">
    <property type="component" value="Unassembled WGS sequence"/>
</dbReference>
<keyword evidence="1 4" id="KW-0808">Transferase</keyword>
<keyword evidence="5" id="KW-1185">Reference proteome</keyword>
<accession>A0ABT4XXJ1</accession>
<dbReference type="PANTHER" id="PTHR43877">
    <property type="entry name" value="AMINOALKYLPHOSPHONATE N-ACETYLTRANSFERASE-RELATED-RELATED"/>
    <property type="match status" value="1"/>
</dbReference>
<evidence type="ECO:0000313" key="4">
    <source>
        <dbReference type="EMBL" id="MDA7426523.1"/>
    </source>
</evidence>